<proteinExistence type="predicted"/>
<keyword evidence="1" id="KW-1133">Transmembrane helix</keyword>
<comment type="caution">
    <text evidence="2">The sequence shown here is derived from an EMBL/GenBank/DDBJ whole genome shotgun (WGS) entry which is preliminary data.</text>
</comment>
<organism evidence="2 3">
    <name type="scientific">Levilinea saccharolytica</name>
    <dbReference type="NCBI Taxonomy" id="229921"/>
    <lineage>
        <taxon>Bacteria</taxon>
        <taxon>Bacillati</taxon>
        <taxon>Chloroflexota</taxon>
        <taxon>Anaerolineae</taxon>
        <taxon>Anaerolineales</taxon>
        <taxon>Anaerolineaceae</taxon>
        <taxon>Levilinea</taxon>
    </lineage>
</organism>
<feature type="transmembrane region" description="Helical" evidence="1">
    <location>
        <begin position="137"/>
        <end position="160"/>
    </location>
</feature>
<evidence type="ECO:0000313" key="2">
    <source>
        <dbReference type="EMBL" id="KPL88075.1"/>
    </source>
</evidence>
<feature type="transmembrane region" description="Helical" evidence="1">
    <location>
        <begin position="218"/>
        <end position="238"/>
    </location>
</feature>
<name>A0A0P6YSK0_9CHLR</name>
<sequence length="286" mass="32483">MKSKKNLLLICFFVVGCGFLVLSGYKSLQPQGDGLSDYVVGTWVNKVPQSSLDSIDNSYYQLEFQKPGKLILNRVDGKQPLNNLLLYYEVDEVGQMIMTGRERGIFRISRDEEDLIIQSEVFSNLAGRYQRKPTIEWSAVAFLLALVIFWLGSASISRFLPAIEKSRGNLILKNRIGKMRLIILILFAAIAFYLGWKISDPLWRFPLITMIRLPWDAIISIELSLFMILPILWILYGLNGKFQNNQFLINMIIANAGSLLFGMCLNGLFLGIMKLLILVIVGSYPQ</sequence>
<feature type="transmembrane region" description="Helical" evidence="1">
    <location>
        <begin position="7"/>
        <end position="25"/>
    </location>
</feature>
<dbReference type="EMBL" id="LGCM01000018">
    <property type="protein sequence ID" value="KPL88075.1"/>
    <property type="molecule type" value="Genomic_DNA"/>
</dbReference>
<evidence type="ECO:0000256" key="1">
    <source>
        <dbReference type="SAM" id="Phobius"/>
    </source>
</evidence>
<evidence type="ECO:0000313" key="3">
    <source>
        <dbReference type="Proteomes" id="UP000050501"/>
    </source>
</evidence>
<feature type="transmembrane region" description="Helical" evidence="1">
    <location>
        <begin position="181"/>
        <end position="198"/>
    </location>
</feature>
<accession>A0A0P6YSK0</accession>
<dbReference type="Proteomes" id="UP000050501">
    <property type="component" value="Unassembled WGS sequence"/>
</dbReference>
<dbReference type="PROSITE" id="PS51257">
    <property type="entry name" value="PROKAR_LIPOPROTEIN"/>
    <property type="match status" value="1"/>
</dbReference>
<reference evidence="2 3" key="1">
    <citation type="submission" date="2015-07" db="EMBL/GenBank/DDBJ databases">
        <title>Genome sequence of Levilinea saccharolytica DSM 16555.</title>
        <authorList>
            <person name="Hemp J."/>
            <person name="Ward L.M."/>
            <person name="Pace L.A."/>
            <person name="Fischer W.W."/>
        </authorList>
    </citation>
    <scope>NUCLEOTIDE SEQUENCE [LARGE SCALE GENOMIC DNA]</scope>
    <source>
        <strain evidence="2 3">KIBI-1</strain>
    </source>
</reference>
<gene>
    <name evidence="2" type="ORF">ADN01_04030</name>
</gene>
<protein>
    <submittedName>
        <fullName evidence="2">Uncharacterized protein</fullName>
    </submittedName>
</protein>
<keyword evidence="3" id="KW-1185">Reference proteome</keyword>
<keyword evidence="1" id="KW-0472">Membrane</keyword>
<dbReference type="AlphaFoldDB" id="A0A0P6YSK0"/>
<keyword evidence="1" id="KW-0812">Transmembrane</keyword>
<dbReference type="RefSeq" id="WP_062418912.1">
    <property type="nucleotide sequence ID" value="NZ_DF967974.1"/>
</dbReference>
<feature type="transmembrane region" description="Helical" evidence="1">
    <location>
        <begin position="259"/>
        <end position="284"/>
    </location>
</feature>